<evidence type="ECO:0000256" key="5">
    <source>
        <dbReference type="ARBA" id="ARBA00023027"/>
    </source>
</evidence>
<dbReference type="Gene3D" id="3.40.50.720">
    <property type="entry name" value="NAD(P)-binding Rossmann-like Domain"/>
    <property type="match status" value="1"/>
</dbReference>
<dbReference type="InterPro" id="IPR013131">
    <property type="entry name" value="Mannitol_DH_N"/>
</dbReference>
<protein>
    <recommendedName>
        <fullName evidence="3 7">Mannitol-1-phosphate 5-dehydrogenase</fullName>
        <ecNumber evidence="2 7">1.1.1.17</ecNumber>
    </recommendedName>
</protein>
<dbReference type="Gene3D" id="1.10.1040.10">
    <property type="entry name" value="N-(1-d-carboxylethyl)-l-norvaline Dehydrogenase, domain 2"/>
    <property type="match status" value="1"/>
</dbReference>
<evidence type="ECO:0000259" key="9">
    <source>
        <dbReference type="Pfam" id="PF08125"/>
    </source>
</evidence>
<comment type="similarity">
    <text evidence="1 7">Belongs to the mannitol dehydrogenase family.</text>
</comment>
<dbReference type="InterPro" id="IPR008927">
    <property type="entry name" value="6-PGluconate_DH-like_C_sf"/>
</dbReference>
<evidence type="ECO:0000313" key="11">
    <source>
        <dbReference type="Proteomes" id="UP000036045"/>
    </source>
</evidence>
<comment type="caution">
    <text evidence="10">The sequence shown here is derived from an EMBL/GenBank/DDBJ whole genome shotgun (WGS) entry which is preliminary data.</text>
</comment>
<name>A0A0J1I975_NIACI</name>
<dbReference type="GeneID" id="56347506"/>
<gene>
    <name evidence="7" type="primary">mtlD</name>
    <name evidence="10" type="ORF">ABW02_21100</name>
</gene>
<dbReference type="NCBIfam" id="NF002646">
    <property type="entry name" value="PRK02318.1-2"/>
    <property type="match status" value="1"/>
</dbReference>
<dbReference type="HAMAP" id="MF_00196">
    <property type="entry name" value="Mannitol_dehydrog"/>
    <property type="match status" value="1"/>
</dbReference>
<dbReference type="NCBIfam" id="NF002647">
    <property type="entry name" value="PRK02318.1-3"/>
    <property type="match status" value="1"/>
</dbReference>
<dbReference type="NCBIfam" id="NF002649">
    <property type="entry name" value="PRK02318.2-1"/>
    <property type="match status" value="1"/>
</dbReference>
<dbReference type="GO" id="GO:0008926">
    <property type="term" value="F:mannitol-1-phosphate 5-dehydrogenase activity"/>
    <property type="evidence" value="ECO:0007669"/>
    <property type="project" value="UniProtKB-UniRule"/>
</dbReference>
<reference evidence="10 11" key="1">
    <citation type="submission" date="2015-05" db="EMBL/GenBank/DDBJ databases">
        <title>Whole genome sequence and identification of bacterial endophytes from Costus igneus.</title>
        <authorList>
            <person name="Lee Y.P."/>
            <person name="Gan H.M."/>
            <person name="Eng W."/>
            <person name="Wheatley M.S."/>
            <person name="Caraballo A."/>
            <person name="Polter S."/>
            <person name="Savka M.A."/>
            <person name="Hudson A.O."/>
        </authorList>
    </citation>
    <scope>NUCLEOTIDE SEQUENCE [LARGE SCALE GENOMIC DNA]</scope>
    <source>
        <strain evidence="10 11">RIT379</strain>
    </source>
</reference>
<dbReference type="PANTHER" id="PTHR30524">
    <property type="entry name" value="MANNITOL-1-PHOSPHATE 5-DEHYDROGENASE"/>
    <property type="match status" value="1"/>
</dbReference>
<dbReference type="Pfam" id="PF08125">
    <property type="entry name" value="Mannitol_dh_C"/>
    <property type="match status" value="1"/>
</dbReference>
<dbReference type="EC" id="1.1.1.17" evidence="2 7"/>
<evidence type="ECO:0000256" key="1">
    <source>
        <dbReference type="ARBA" id="ARBA00006541"/>
    </source>
</evidence>
<dbReference type="InterPro" id="IPR013328">
    <property type="entry name" value="6PGD_dom2"/>
</dbReference>
<evidence type="ECO:0000256" key="4">
    <source>
        <dbReference type="ARBA" id="ARBA00023002"/>
    </source>
</evidence>
<dbReference type="InterPro" id="IPR036291">
    <property type="entry name" value="NAD(P)-bd_dom_sf"/>
</dbReference>
<evidence type="ECO:0000256" key="2">
    <source>
        <dbReference type="ARBA" id="ARBA00012939"/>
    </source>
</evidence>
<dbReference type="GO" id="GO:0019592">
    <property type="term" value="P:mannitol catabolic process"/>
    <property type="evidence" value="ECO:0007669"/>
    <property type="project" value="TreeGrafter"/>
</dbReference>
<evidence type="ECO:0000313" key="10">
    <source>
        <dbReference type="EMBL" id="KLV22492.1"/>
    </source>
</evidence>
<keyword evidence="4 7" id="KW-0560">Oxidoreductase</keyword>
<keyword evidence="11" id="KW-1185">Reference proteome</keyword>
<keyword evidence="5 7" id="KW-0520">NAD</keyword>
<feature type="domain" description="Mannitol dehydrogenase C-terminal" evidence="9">
    <location>
        <begin position="203"/>
        <end position="381"/>
    </location>
</feature>
<dbReference type="InterPro" id="IPR000669">
    <property type="entry name" value="Mannitol_DH"/>
</dbReference>
<dbReference type="PATRIC" id="fig|1397.4.peg.3334"/>
<proteinExistence type="inferred from homology"/>
<evidence type="ECO:0000256" key="6">
    <source>
        <dbReference type="ARBA" id="ARBA00048615"/>
    </source>
</evidence>
<sequence>MNAIHFGAGNIGRGFIGLLLHQSNYAITFVDVNEQIIDEINRVGQYHVLLANEAKDQFTVKNIKGINSKVNPEQVVEQFIHADIVTTAIGPNILKFIAPLIADGIKARMKSNQTPVNVIACENMIGGSSALKQFVLEHLNEEEAAWTEEYVGFPDSAVDRIVPNQKNENLLDVLVEPFHEWVVDETAIKGAKPEIAEAHFVNNLQAYIERKLFTVNTGHAATAYLGNRKNYETISETIQHEDVKEKVLHVLQETGKVLVAKYGFNAADHQKYIDKILGRFANVYIVDDVKRVGRSPLRKLGGNDRLVAPALAYYNEFKEIPSYLVEVMASALHFYTAEDQESVELKNLIDEKGVQAAFSEVSGLSEDHALVKEVVLTYNKINA</sequence>
<dbReference type="SUPFAM" id="SSF51735">
    <property type="entry name" value="NAD(P)-binding Rossmann-fold domains"/>
    <property type="match status" value="1"/>
</dbReference>
<accession>A0A0J1I975</accession>
<feature type="domain" description="Mannitol dehydrogenase N-terminal" evidence="8">
    <location>
        <begin position="1"/>
        <end position="196"/>
    </location>
</feature>
<evidence type="ECO:0000259" key="8">
    <source>
        <dbReference type="Pfam" id="PF01232"/>
    </source>
</evidence>
<feature type="binding site" evidence="7">
    <location>
        <begin position="3"/>
        <end position="14"/>
    </location>
    <ligand>
        <name>NAD(+)</name>
        <dbReference type="ChEBI" id="CHEBI:57540"/>
    </ligand>
</feature>
<dbReference type="InterPro" id="IPR023028">
    <property type="entry name" value="Mannitol_1_phos_5_DH"/>
</dbReference>
<dbReference type="NCBIfam" id="NF002652">
    <property type="entry name" value="PRK02318.2-5"/>
    <property type="match status" value="1"/>
</dbReference>
<dbReference type="RefSeq" id="WP_047944239.1">
    <property type="nucleotide sequence ID" value="NZ_CP053989.1"/>
</dbReference>
<dbReference type="InterPro" id="IPR023027">
    <property type="entry name" value="Mannitol_DH_CS"/>
</dbReference>
<evidence type="ECO:0000256" key="3">
    <source>
        <dbReference type="ARBA" id="ARBA00016219"/>
    </source>
</evidence>
<dbReference type="EMBL" id="LDPH01000030">
    <property type="protein sequence ID" value="KLV22492.1"/>
    <property type="molecule type" value="Genomic_DNA"/>
</dbReference>
<dbReference type="GO" id="GO:0005829">
    <property type="term" value="C:cytosol"/>
    <property type="evidence" value="ECO:0007669"/>
    <property type="project" value="TreeGrafter"/>
</dbReference>
<dbReference type="Proteomes" id="UP000036045">
    <property type="component" value="Unassembled WGS sequence"/>
</dbReference>
<comment type="catalytic activity">
    <reaction evidence="6 7">
        <text>D-mannitol 1-phosphate + NAD(+) = beta-D-fructose 6-phosphate + NADH + H(+)</text>
        <dbReference type="Rhea" id="RHEA:19661"/>
        <dbReference type="ChEBI" id="CHEBI:15378"/>
        <dbReference type="ChEBI" id="CHEBI:57540"/>
        <dbReference type="ChEBI" id="CHEBI:57634"/>
        <dbReference type="ChEBI" id="CHEBI:57945"/>
        <dbReference type="ChEBI" id="CHEBI:61381"/>
        <dbReference type="EC" id="1.1.1.17"/>
    </reaction>
</comment>
<dbReference type="InterPro" id="IPR013118">
    <property type="entry name" value="Mannitol_DH_C"/>
</dbReference>
<evidence type="ECO:0000256" key="7">
    <source>
        <dbReference type="HAMAP-Rule" id="MF_00196"/>
    </source>
</evidence>
<dbReference type="PRINTS" id="PR00084">
    <property type="entry name" value="MTLDHDRGNASE"/>
</dbReference>
<dbReference type="SUPFAM" id="SSF48179">
    <property type="entry name" value="6-phosphogluconate dehydrogenase C-terminal domain-like"/>
    <property type="match status" value="1"/>
</dbReference>
<dbReference type="PANTHER" id="PTHR30524:SF0">
    <property type="entry name" value="ALTRONATE OXIDOREDUCTASE-RELATED"/>
    <property type="match status" value="1"/>
</dbReference>
<organism evidence="10 11">
    <name type="scientific">Niallia circulans</name>
    <name type="common">Bacillus circulans</name>
    <dbReference type="NCBI Taxonomy" id="1397"/>
    <lineage>
        <taxon>Bacteria</taxon>
        <taxon>Bacillati</taxon>
        <taxon>Bacillota</taxon>
        <taxon>Bacilli</taxon>
        <taxon>Bacillales</taxon>
        <taxon>Bacillaceae</taxon>
        <taxon>Niallia</taxon>
    </lineage>
</organism>
<dbReference type="PROSITE" id="PS00974">
    <property type="entry name" value="MANNITOL_DHGENASE"/>
    <property type="match status" value="1"/>
</dbReference>
<dbReference type="Pfam" id="PF01232">
    <property type="entry name" value="Mannitol_dh"/>
    <property type="match status" value="1"/>
</dbReference>
<dbReference type="OrthoDB" id="271711at2"/>
<dbReference type="AlphaFoldDB" id="A0A0J1I975"/>